<dbReference type="GO" id="GO:0005886">
    <property type="term" value="C:plasma membrane"/>
    <property type="evidence" value="ECO:0007669"/>
    <property type="project" value="UniProtKB-SubCell"/>
</dbReference>
<evidence type="ECO:0000256" key="4">
    <source>
        <dbReference type="ARBA" id="ARBA00022989"/>
    </source>
</evidence>
<feature type="transmembrane region" description="Helical" evidence="7">
    <location>
        <begin position="774"/>
        <end position="794"/>
    </location>
</feature>
<dbReference type="Proteomes" id="UP000528151">
    <property type="component" value="Unassembled WGS sequence"/>
</dbReference>
<feature type="transmembrane region" description="Helical" evidence="7">
    <location>
        <begin position="608"/>
        <end position="629"/>
    </location>
</feature>
<keyword evidence="4 7" id="KW-1133">Transmembrane helix</keyword>
<dbReference type="EMBL" id="AALGDA010000029">
    <property type="protein sequence ID" value="ECY9783267.1"/>
    <property type="molecule type" value="Genomic_DNA"/>
</dbReference>
<dbReference type="Pfam" id="PF02687">
    <property type="entry name" value="FtsX"/>
    <property type="match status" value="2"/>
</dbReference>
<dbReference type="AlphaFoldDB" id="A0A0B8R791"/>
<evidence type="ECO:0000313" key="16">
    <source>
        <dbReference type="Proteomes" id="UP000365297"/>
    </source>
</evidence>
<evidence type="ECO:0000256" key="2">
    <source>
        <dbReference type="ARBA" id="ARBA00022475"/>
    </source>
</evidence>
<accession>A0A0B8R791</accession>
<evidence type="ECO:0000256" key="6">
    <source>
        <dbReference type="SAM" id="Coils"/>
    </source>
</evidence>
<evidence type="ECO:0000256" key="7">
    <source>
        <dbReference type="SAM" id="Phobius"/>
    </source>
</evidence>
<dbReference type="EMBL" id="AABGUK010000001">
    <property type="protein sequence ID" value="EAH4240452.1"/>
    <property type="molecule type" value="Genomic_DNA"/>
</dbReference>
<evidence type="ECO:0000313" key="15">
    <source>
        <dbReference type="Proteomes" id="UP000272537"/>
    </source>
</evidence>
<dbReference type="InterPro" id="IPR038766">
    <property type="entry name" value="Membrane_comp_ABC_pdt"/>
</dbReference>
<feature type="coiled-coil region" evidence="6">
    <location>
        <begin position="251"/>
        <end position="352"/>
    </location>
</feature>
<dbReference type="Gene3D" id="1.20.1600.10">
    <property type="entry name" value="Outer membrane efflux proteins (OEP)"/>
    <property type="match status" value="1"/>
</dbReference>
<evidence type="ECO:0000313" key="17">
    <source>
        <dbReference type="Proteomes" id="UP000489121"/>
    </source>
</evidence>
<evidence type="ECO:0000313" key="19">
    <source>
        <dbReference type="Proteomes" id="UP000528151"/>
    </source>
</evidence>
<dbReference type="Proteomes" id="UP000272537">
    <property type="component" value="Unassembled WGS sequence"/>
</dbReference>
<feature type="transmembrane region" description="Helical" evidence="7">
    <location>
        <begin position="696"/>
        <end position="720"/>
    </location>
</feature>
<dbReference type="Proteomes" id="UP000527632">
    <property type="component" value="Unassembled WGS sequence"/>
</dbReference>
<feature type="domain" description="ABC3 transporter permease C-terminal" evidence="8">
    <location>
        <begin position="608"/>
        <end position="722"/>
    </location>
</feature>
<evidence type="ECO:0000313" key="13">
    <source>
        <dbReference type="EMBL" id="ECY9783267.1"/>
    </source>
</evidence>
<evidence type="ECO:0000256" key="3">
    <source>
        <dbReference type="ARBA" id="ARBA00022692"/>
    </source>
</evidence>
<organism evidence="10 16">
    <name type="scientific">Listeria monocytogenes</name>
    <dbReference type="NCBI Taxonomy" id="1639"/>
    <lineage>
        <taxon>Bacteria</taxon>
        <taxon>Bacillati</taxon>
        <taxon>Bacillota</taxon>
        <taxon>Bacilli</taxon>
        <taxon>Bacillales</taxon>
        <taxon>Listeriaceae</taxon>
        <taxon>Listeria</taxon>
    </lineage>
</organism>
<dbReference type="InterPro" id="IPR025857">
    <property type="entry name" value="MacB_PCD"/>
</dbReference>
<keyword evidence="6" id="KW-0175">Coiled coil</keyword>
<sequence>MKRSALWKDIYREIWRSKSRFISIFMLIMLGVAFFSGLKATGPDMLLTADNYFNKYELANFNVQSTYGLDETDKEALEDISGVAQVELGYTADTLMKDKNIVTKLFSTSKSDNLNQYKIASGRLPEKSGEIALDDNDLVHKNVKIGDEVTFVKSDGNKLTNTLKKSTYKVVGFVSSPAYIQKSERGSSTVGKGKTDAFGVIPEQDFDLPEYTIANLTFNNLAAKQAFSDEYVSTEEKDKKSVEKALADQPEKRLNKIKTKEQKKLDDATAEINKGKAELQENEAKLANAKAQLEEGFSEYNAAKASYDAKIKHGEAEIANGEAELRSAKKQLDTAKTQIDQGETALSQAEMELEEGRAAWEDANNLLNTANGYLRSAKSTLENALKQPDLTDFELDRNSLTNSFQMLASELDLSSAERAEYENAMNQLLDDYENGNISDAEIREALNAALAQVGNAENEYQSARATLDAEKQKIEQGEQTLAAKKQELQQAKTAYQEGLAKYQAGLEKISQAKQQLADGKETGSTELQSALAKLNVGQAEYEKNLALFEKEKAKAEGKLASAEKEVKIGQEKLDALKLPKYYVLDRNDNPGYSEYKENADRLTSLSTAFPIFFFLIAALVCLTTMTRMVEEQRTQIGTLKAFGYSNGSIILKYLVYGSTASIIGSVLGILIGFQFFPNIIFNAYKSMYEMPPVDIGFYWSYSLLSLFVALFCTTFTAYVACRAELRANAATLMRPKAPKIGKRIFLERISFIWKRMNFTSKVTARNLFRYKQRMLMTVLGVAGCTALILTGFGLRNSISDIAKMQYGQIMKYDAAIYQDMSAPPAAKETFDEIMNDSNIKSKLAMSQTNFETVKSGQSAQTTSIIVPKNLNELPDYIVLRDRASHTTEKLTDDGAIITEKLAKLFDVKPGDTITVKNAENDKFQIKVSAITENYAMHYIYMTKSYYQQVFKEKPTYNLDLLMLKDTSEKVESNFAEKLTDSKAILNVTFSNNVSSLLNETLDSLNIVIVVLITSAALLAFVVLYNLTNINVSERIRELSTIKVLGFYPKEVTMYVYRENIILTLMGIAAGFVLGFFLHRFIITTAEVDQMMFSPAISWTSYLFSGILTLVFATVVMVVMHIKLKRIDMIEALKSVE</sequence>
<dbReference type="InterPro" id="IPR003838">
    <property type="entry name" value="ABC3_permease_C"/>
</dbReference>
<reference evidence="16 19" key="2">
    <citation type="submission" date="2018-06" db="EMBL/GenBank/DDBJ databases">
        <authorList>
            <consortium name="GenomeTrakr: Next Generation Sequencing Network for Food Pathogen Tracability"/>
        </authorList>
    </citation>
    <scope>NUCLEOTIDE SEQUENCE [LARGE SCALE GENOMIC DNA]</scope>
    <source>
        <strain evidence="11 19">CFSAN063727</strain>
        <strain evidence="10 16">FDA00007096</strain>
        <strain evidence="12 18">LS1344</strain>
    </source>
</reference>
<dbReference type="RefSeq" id="WP_010958867.1">
    <property type="nucleotide sequence ID" value="NC_021825.2"/>
</dbReference>
<reference evidence="14 15" key="1">
    <citation type="journal article" date="2018" name="BMC Genomics">
        <title>Genes significantly associated with lineage II food isolates of Listeria monocytogenes.</title>
        <authorList>
            <person name="Pirone-Davies C."/>
            <person name="Chen Y."/>
            <person name="Pightling A."/>
            <person name="Ryan G."/>
            <person name="Wang Y."/>
            <person name="Yao K."/>
            <person name="Hoffmann M."/>
            <person name="Allard M.W."/>
        </authorList>
    </citation>
    <scope>NUCLEOTIDE SEQUENCE [LARGE SCALE GENOMIC DNA]</scope>
    <source>
        <strain evidence="14 15">PNUSAL000550</strain>
    </source>
</reference>
<evidence type="ECO:0000259" key="8">
    <source>
        <dbReference type="Pfam" id="PF02687"/>
    </source>
</evidence>
<feature type="transmembrane region" description="Helical" evidence="7">
    <location>
        <begin position="1004"/>
        <end position="1026"/>
    </location>
</feature>
<dbReference type="KEGG" id="lmok:CQ02_06280"/>
<evidence type="ECO:0000313" key="14">
    <source>
        <dbReference type="EMBL" id="RKA10502.1"/>
    </source>
</evidence>
<gene>
    <name evidence="14" type="primary">smc_1</name>
    <name evidence="10" type="ORF">ARY78_00120</name>
    <name evidence="11" type="ORF">CA369_04290</name>
    <name evidence="14" type="ORF">DYZ80_00029</name>
    <name evidence="12" type="ORF">E5F58_00390</name>
    <name evidence="13" type="ORF">F6515_09760</name>
</gene>
<reference evidence="13 17" key="3">
    <citation type="submission" date="2019-09" db="EMBL/GenBank/DDBJ databases">
        <authorList>
            <consortium name="PulseNet: The National Subtyping Network for Foodborne Disease Surveillance"/>
            <person name="Tarr C.L."/>
            <person name="Trees E."/>
            <person name="Katz L.S."/>
            <person name="Carleton-Romer H.A."/>
            <person name="Stroika S."/>
            <person name="Kucerova Z."/>
            <person name="Roache K.F."/>
            <person name="Sabol A.L."/>
            <person name="Besser J."/>
            <person name="Gerner-Smidt P."/>
        </authorList>
    </citation>
    <scope>NUCLEOTIDE SEQUENCE [LARGE SCALE GENOMIC DNA]</scope>
    <source>
        <strain evidence="13 17">PNUSAL005692</strain>
    </source>
</reference>
<feature type="transmembrane region" description="Helical" evidence="7">
    <location>
        <begin position="21"/>
        <end position="38"/>
    </location>
</feature>
<dbReference type="EMBL" id="QXLS01000001">
    <property type="protein sequence ID" value="RKA10502.1"/>
    <property type="molecule type" value="Genomic_DNA"/>
</dbReference>
<name>A0A0B8R791_LISMN</name>
<dbReference type="Proteomes" id="UP000489121">
    <property type="component" value="Unassembled WGS sequence"/>
</dbReference>
<evidence type="ECO:0000256" key="1">
    <source>
        <dbReference type="ARBA" id="ARBA00004651"/>
    </source>
</evidence>
<evidence type="ECO:0000313" key="18">
    <source>
        <dbReference type="Proteomes" id="UP000527632"/>
    </source>
</evidence>
<evidence type="ECO:0000313" key="10">
    <source>
        <dbReference type="EMBL" id="EAC5548831.1"/>
    </source>
</evidence>
<dbReference type="PANTHER" id="PTHR30287">
    <property type="entry name" value="MEMBRANE COMPONENT OF PREDICTED ABC SUPERFAMILY METABOLITE UPTAKE TRANSPORTER"/>
    <property type="match status" value="1"/>
</dbReference>
<feature type="domain" description="MacB-like periplasmic core" evidence="9">
    <location>
        <begin position="774"/>
        <end position="953"/>
    </location>
</feature>
<protein>
    <submittedName>
        <fullName evidence="14">Chromosome partition protein Smc</fullName>
    </submittedName>
    <submittedName>
        <fullName evidence="10">FtsX-like permease family protein</fullName>
    </submittedName>
</protein>
<feature type="domain" description="ABC3 transporter permease C-terminal" evidence="8">
    <location>
        <begin position="1010"/>
        <end position="1126"/>
    </location>
</feature>
<keyword evidence="2" id="KW-1003">Cell membrane</keyword>
<feature type="coiled-coil region" evidence="6">
    <location>
        <begin position="538"/>
        <end position="572"/>
    </location>
</feature>
<feature type="transmembrane region" description="Helical" evidence="7">
    <location>
        <begin position="1060"/>
        <end position="1081"/>
    </location>
</feature>
<dbReference type="EMBL" id="AABBZO010000003">
    <property type="protein sequence ID" value="EAG4461499.1"/>
    <property type="molecule type" value="Genomic_DNA"/>
</dbReference>
<dbReference type="Pfam" id="PF12704">
    <property type="entry name" value="MacB_PCD"/>
    <property type="match status" value="1"/>
</dbReference>
<evidence type="ECO:0000256" key="5">
    <source>
        <dbReference type="ARBA" id="ARBA00023136"/>
    </source>
</evidence>
<evidence type="ECO:0000313" key="11">
    <source>
        <dbReference type="EMBL" id="EAG4461499.1"/>
    </source>
</evidence>
<dbReference type="Proteomes" id="UP000365297">
    <property type="component" value="Unassembled WGS sequence"/>
</dbReference>
<dbReference type="PANTHER" id="PTHR30287:SF1">
    <property type="entry name" value="INNER MEMBRANE PROTEIN"/>
    <property type="match status" value="1"/>
</dbReference>
<feature type="transmembrane region" description="Helical" evidence="7">
    <location>
        <begin position="1101"/>
        <end position="1121"/>
    </location>
</feature>
<comment type="caution">
    <text evidence="10">The sequence shown here is derived from an EMBL/GenBank/DDBJ whole genome shotgun (WGS) entry which is preliminary data.</text>
</comment>
<evidence type="ECO:0000259" key="9">
    <source>
        <dbReference type="Pfam" id="PF12704"/>
    </source>
</evidence>
<feature type="coiled-coil region" evidence="6">
    <location>
        <begin position="411"/>
        <end position="494"/>
    </location>
</feature>
<keyword evidence="5 7" id="KW-0472">Membrane</keyword>
<feature type="transmembrane region" description="Helical" evidence="7">
    <location>
        <begin position="650"/>
        <end position="676"/>
    </location>
</feature>
<evidence type="ECO:0000313" key="12">
    <source>
        <dbReference type="EMBL" id="EAH4240452.1"/>
    </source>
</evidence>
<proteinExistence type="predicted"/>
<comment type="subcellular location">
    <subcellularLocation>
        <location evidence="1">Cell membrane</location>
        <topology evidence="1">Multi-pass membrane protein</topology>
    </subcellularLocation>
</comment>
<keyword evidence="3 7" id="KW-0812">Transmembrane</keyword>
<dbReference type="EMBL" id="AAAIXK010000001">
    <property type="protein sequence ID" value="EAC5548831.1"/>
    <property type="molecule type" value="Genomic_DNA"/>
</dbReference>